<dbReference type="Proteomes" id="UP001163324">
    <property type="component" value="Chromosome 8"/>
</dbReference>
<protein>
    <submittedName>
        <fullName evidence="1">Uncharacterized protein</fullName>
    </submittedName>
</protein>
<sequence length="414" mass="44416">MIYACAKTFLGQHAACDVVPQLDAGGQYKANLLEQSVAYRGDPRRRVVATGRAPSLDGALADLLGRCCRLVDHHVARSGGFDFPDYGKLAHSAGIPARWAGGGLEHCGGDDDGDSDVSFEEIGGGDDGEAVDTPPESDKGVALRVEARPPRVTSPEEEEQEVVEVEDGASAPAVAQPLFKPTYRCVVPYTRAERPRPQSTPVVGTSDAGTDLTPTATATSPAPPASPESPRQQQQQHHITLNTAPPAPVYSAKYQHSPATNTTTTAAAAASSKPKSGTTTVPATAIRRRSPWDDPRGVVPPPPSTQATQPIFFQQQQQQRQKKQQTQEETVEMEVYRRWKLLMAAAAAERRGGHAAAPRPHFLAGWPAFDDSRYVRRARHALLGGYDGLSAQIPPAKACACEGGQQQQQHHHHH</sequence>
<accession>A0ACC0UTE3</accession>
<keyword evidence="2" id="KW-1185">Reference proteome</keyword>
<gene>
    <name evidence="1" type="ORF">N3K66_008285</name>
</gene>
<name>A0ACC0UTE3_9HYPO</name>
<proteinExistence type="predicted"/>
<evidence type="ECO:0000313" key="1">
    <source>
        <dbReference type="EMBL" id="KAI9897263.1"/>
    </source>
</evidence>
<dbReference type="EMBL" id="CM047947">
    <property type="protein sequence ID" value="KAI9897263.1"/>
    <property type="molecule type" value="Genomic_DNA"/>
</dbReference>
<evidence type="ECO:0000313" key="2">
    <source>
        <dbReference type="Proteomes" id="UP001163324"/>
    </source>
</evidence>
<organism evidence="1 2">
    <name type="scientific">Trichothecium roseum</name>
    <dbReference type="NCBI Taxonomy" id="47278"/>
    <lineage>
        <taxon>Eukaryota</taxon>
        <taxon>Fungi</taxon>
        <taxon>Dikarya</taxon>
        <taxon>Ascomycota</taxon>
        <taxon>Pezizomycotina</taxon>
        <taxon>Sordariomycetes</taxon>
        <taxon>Hypocreomycetidae</taxon>
        <taxon>Hypocreales</taxon>
        <taxon>Hypocreales incertae sedis</taxon>
        <taxon>Trichothecium</taxon>
    </lineage>
</organism>
<comment type="caution">
    <text evidence="1">The sequence shown here is derived from an EMBL/GenBank/DDBJ whole genome shotgun (WGS) entry which is preliminary data.</text>
</comment>
<reference evidence="1" key="1">
    <citation type="submission" date="2022-10" db="EMBL/GenBank/DDBJ databases">
        <title>Complete Genome of Trichothecium roseum strain YXFP-22015, a Plant Pathogen Isolated from Citrus.</title>
        <authorList>
            <person name="Wang Y."/>
            <person name="Zhu L."/>
        </authorList>
    </citation>
    <scope>NUCLEOTIDE SEQUENCE</scope>
    <source>
        <strain evidence="1">YXFP-22015</strain>
    </source>
</reference>